<keyword evidence="1" id="KW-0732">Signal</keyword>
<feature type="signal peptide" evidence="1">
    <location>
        <begin position="1"/>
        <end position="24"/>
    </location>
</feature>
<organism evidence="3 4">
    <name type="scientific">Mycolicibacterium aubagnense</name>
    <dbReference type="NCBI Taxonomy" id="319707"/>
    <lineage>
        <taxon>Bacteria</taxon>
        <taxon>Bacillati</taxon>
        <taxon>Actinomycetota</taxon>
        <taxon>Actinomycetes</taxon>
        <taxon>Mycobacteriales</taxon>
        <taxon>Mycobacteriaceae</taxon>
        <taxon>Mycolicibacterium</taxon>
    </lineage>
</organism>
<reference evidence="3 4" key="1">
    <citation type="journal article" date="2019" name="Emerg. Microbes Infect.">
        <title>Comprehensive subspecies identification of 175 nontuberculous mycobacteria species based on 7547 genomic profiles.</title>
        <authorList>
            <person name="Matsumoto Y."/>
            <person name="Kinjo T."/>
            <person name="Motooka D."/>
            <person name="Nabeya D."/>
            <person name="Jung N."/>
            <person name="Uechi K."/>
            <person name="Horii T."/>
            <person name="Iida T."/>
            <person name="Fujita J."/>
            <person name="Nakamura S."/>
        </authorList>
    </citation>
    <scope>NUCLEOTIDE SEQUENCE [LARGE SCALE GENOMIC DNA]</scope>
    <source>
        <strain evidence="3 4">JCM 15296</strain>
    </source>
</reference>
<proteinExistence type="predicted"/>
<dbReference type="Proteomes" id="UP000465609">
    <property type="component" value="Chromosome"/>
</dbReference>
<evidence type="ECO:0000313" key="4">
    <source>
        <dbReference type="Proteomes" id="UP000465609"/>
    </source>
</evidence>
<feature type="chain" id="PRO_5045665135" description="DUF732 domain-containing protein" evidence="1">
    <location>
        <begin position="25"/>
        <end position="139"/>
    </location>
</feature>
<dbReference type="RefSeq" id="WP_163910921.1">
    <property type="nucleotide sequence ID" value="NZ_AP022577.1"/>
</dbReference>
<dbReference type="InterPro" id="IPR007969">
    <property type="entry name" value="DUF732"/>
</dbReference>
<dbReference type="Pfam" id="PF05305">
    <property type="entry name" value="DUF732"/>
    <property type="match status" value="1"/>
</dbReference>
<feature type="domain" description="DUF732" evidence="2">
    <location>
        <begin position="28"/>
        <end position="103"/>
    </location>
</feature>
<keyword evidence="4" id="KW-1185">Reference proteome</keyword>
<name>A0ABM7I8D4_9MYCO</name>
<accession>A0ABM7I8D4</accession>
<evidence type="ECO:0000259" key="2">
    <source>
        <dbReference type="Pfam" id="PF05305"/>
    </source>
</evidence>
<dbReference type="EMBL" id="AP022577">
    <property type="protein sequence ID" value="BBX82797.1"/>
    <property type="molecule type" value="Genomic_DNA"/>
</dbReference>
<sequence length="139" mass="13927">MRVRIPALCAIGIIAFAAPGVANADTRDDDFVNNLAGQGITGDPAKLISTAHMVCTAGAQAGAAVPAGLGRMLPMGYVLTTLRLSYGQDLQFVDAARGAYCPDPAAPDAVPALAGVPSVPGMPPVPAMDRVTSALGGLN</sequence>
<evidence type="ECO:0000313" key="3">
    <source>
        <dbReference type="EMBL" id="BBX82797.1"/>
    </source>
</evidence>
<protein>
    <recommendedName>
        <fullName evidence="2">DUF732 domain-containing protein</fullName>
    </recommendedName>
</protein>
<gene>
    <name evidence="3" type="ORF">MAUB_06700</name>
</gene>
<evidence type="ECO:0000256" key="1">
    <source>
        <dbReference type="SAM" id="SignalP"/>
    </source>
</evidence>